<comment type="similarity">
    <text evidence="2">Belongs to the mitochondrion-specific ribosomal protein mL40 family.</text>
</comment>
<dbReference type="Gene3D" id="6.10.250.3440">
    <property type="match status" value="1"/>
</dbReference>
<evidence type="ECO:0000256" key="7">
    <source>
        <dbReference type="ARBA" id="ARBA00035192"/>
    </source>
</evidence>
<evidence type="ECO:0000256" key="3">
    <source>
        <dbReference type="ARBA" id="ARBA00022946"/>
    </source>
</evidence>
<feature type="region of interest" description="Disordered" evidence="8">
    <location>
        <begin position="128"/>
        <end position="149"/>
    </location>
</feature>
<comment type="subcellular location">
    <subcellularLocation>
        <location evidence="1">Mitochondrion</location>
    </subcellularLocation>
</comment>
<sequence length="189" mass="22054">MSLALSKQFGRAFPRISREVYVQSRGYAAKDEHVGDPKKEIIRKTLYPSNIRNRASPTGTWRPDVGRALQYAIPSVQAHETIERAWLLHKRHVRKQRDAELARKYQCMKKAMEELEKVDSKLFMEANKPEDPRARSQTEMELAKTLKGSEKKTLEARIRGLFPRELRIPADTPSRTGWNYDWKPLQRPL</sequence>
<evidence type="ECO:0000256" key="6">
    <source>
        <dbReference type="ARBA" id="ARBA00023274"/>
    </source>
</evidence>
<dbReference type="GO" id="GO:1990904">
    <property type="term" value="C:ribonucleoprotein complex"/>
    <property type="evidence" value="ECO:0007669"/>
    <property type="project" value="UniProtKB-KW"/>
</dbReference>
<dbReference type="PANTHER" id="PTHR39150">
    <property type="entry name" value="54S RIBOSOMAL PROTEIN L28, MITOCHONDRIAL"/>
    <property type="match status" value="1"/>
</dbReference>
<protein>
    <recommendedName>
        <fullName evidence="7">Large ribosomal subunit protein mL40</fullName>
    </recommendedName>
</protein>
<gene>
    <name evidence="9" type="ORF">BDN71DRAFT_1437662</name>
</gene>
<dbReference type="Pfam" id="PF09812">
    <property type="entry name" value="MRP-L28"/>
    <property type="match status" value="1"/>
</dbReference>
<evidence type="ECO:0000256" key="4">
    <source>
        <dbReference type="ARBA" id="ARBA00022980"/>
    </source>
</evidence>
<evidence type="ECO:0000256" key="8">
    <source>
        <dbReference type="SAM" id="MobiDB-lite"/>
    </source>
</evidence>
<dbReference type="GO" id="GO:0005739">
    <property type="term" value="C:mitochondrion"/>
    <property type="evidence" value="ECO:0007669"/>
    <property type="project" value="UniProtKB-SubCell"/>
</dbReference>
<name>A0A9P6ABF5_PLEER</name>
<dbReference type="Proteomes" id="UP000807025">
    <property type="component" value="Unassembled WGS sequence"/>
</dbReference>
<dbReference type="InterPro" id="IPR019192">
    <property type="entry name" value="Ribosomal_mL40"/>
</dbReference>
<keyword evidence="5" id="KW-0496">Mitochondrion</keyword>
<keyword evidence="4" id="KW-0689">Ribosomal protein</keyword>
<evidence type="ECO:0000256" key="1">
    <source>
        <dbReference type="ARBA" id="ARBA00004173"/>
    </source>
</evidence>
<dbReference type="EMBL" id="MU154521">
    <property type="protein sequence ID" value="KAF9502170.1"/>
    <property type="molecule type" value="Genomic_DNA"/>
</dbReference>
<evidence type="ECO:0000256" key="2">
    <source>
        <dbReference type="ARBA" id="ARBA00009360"/>
    </source>
</evidence>
<evidence type="ECO:0000256" key="5">
    <source>
        <dbReference type="ARBA" id="ARBA00023128"/>
    </source>
</evidence>
<organism evidence="9 10">
    <name type="scientific">Pleurotus eryngii</name>
    <name type="common">Boletus of the steppes</name>
    <dbReference type="NCBI Taxonomy" id="5323"/>
    <lineage>
        <taxon>Eukaryota</taxon>
        <taxon>Fungi</taxon>
        <taxon>Dikarya</taxon>
        <taxon>Basidiomycota</taxon>
        <taxon>Agaricomycotina</taxon>
        <taxon>Agaricomycetes</taxon>
        <taxon>Agaricomycetidae</taxon>
        <taxon>Agaricales</taxon>
        <taxon>Pleurotineae</taxon>
        <taxon>Pleurotaceae</taxon>
        <taxon>Pleurotus</taxon>
    </lineage>
</organism>
<dbReference type="AlphaFoldDB" id="A0A9P6ABF5"/>
<keyword evidence="6" id="KW-0687">Ribonucleoprotein</keyword>
<dbReference type="OrthoDB" id="2098203at2759"/>
<accession>A0A9P6ABF5</accession>
<dbReference type="GO" id="GO:0005840">
    <property type="term" value="C:ribosome"/>
    <property type="evidence" value="ECO:0007669"/>
    <property type="project" value="UniProtKB-KW"/>
</dbReference>
<evidence type="ECO:0000313" key="9">
    <source>
        <dbReference type="EMBL" id="KAF9502170.1"/>
    </source>
</evidence>
<dbReference type="GO" id="GO:0032543">
    <property type="term" value="P:mitochondrial translation"/>
    <property type="evidence" value="ECO:0007669"/>
    <property type="project" value="InterPro"/>
</dbReference>
<dbReference type="GO" id="GO:0003735">
    <property type="term" value="F:structural constituent of ribosome"/>
    <property type="evidence" value="ECO:0007669"/>
    <property type="project" value="InterPro"/>
</dbReference>
<proteinExistence type="inferred from homology"/>
<reference evidence="9" key="1">
    <citation type="submission" date="2020-11" db="EMBL/GenBank/DDBJ databases">
        <authorList>
            <consortium name="DOE Joint Genome Institute"/>
            <person name="Ahrendt S."/>
            <person name="Riley R."/>
            <person name="Andreopoulos W."/>
            <person name="Labutti K."/>
            <person name="Pangilinan J."/>
            <person name="Ruiz-Duenas F.J."/>
            <person name="Barrasa J.M."/>
            <person name="Sanchez-Garcia M."/>
            <person name="Camarero S."/>
            <person name="Miyauchi S."/>
            <person name="Serrano A."/>
            <person name="Linde D."/>
            <person name="Babiker R."/>
            <person name="Drula E."/>
            <person name="Ayuso-Fernandez I."/>
            <person name="Pacheco R."/>
            <person name="Padilla G."/>
            <person name="Ferreira P."/>
            <person name="Barriuso J."/>
            <person name="Kellner H."/>
            <person name="Castanera R."/>
            <person name="Alfaro M."/>
            <person name="Ramirez L."/>
            <person name="Pisabarro A.G."/>
            <person name="Kuo A."/>
            <person name="Tritt A."/>
            <person name="Lipzen A."/>
            <person name="He G."/>
            <person name="Yan M."/>
            <person name="Ng V."/>
            <person name="Cullen D."/>
            <person name="Martin F."/>
            <person name="Rosso M.-N."/>
            <person name="Henrissat B."/>
            <person name="Hibbett D."/>
            <person name="Martinez A.T."/>
            <person name="Grigoriev I.V."/>
        </authorList>
    </citation>
    <scope>NUCLEOTIDE SEQUENCE</scope>
    <source>
        <strain evidence="9">ATCC 90797</strain>
    </source>
</reference>
<comment type="caution">
    <text evidence="9">The sequence shown here is derived from an EMBL/GenBank/DDBJ whole genome shotgun (WGS) entry which is preliminary data.</text>
</comment>
<dbReference type="PANTHER" id="PTHR39150:SF1">
    <property type="entry name" value="LARGE RIBOSOMAL SUBUNIT PROTEIN ML40"/>
    <property type="match status" value="1"/>
</dbReference>
<keyword evidence="10" id="KW-1185">Reference proteome</keyword>
<dbReference type="InterPro" id="IPR042831">
    <property type="entry name" value="Ribosomal_mL40_fung"/>
</dbReference>
<evidence type="ECO:0000313" key="10">
    <source>
        <dbReference type="Proteomes" id="UP000807025"/>
    </source>
</evidence>
<keyword evidence="3" id="KW-0809">Transit peptide</keyword>